<keyword evidence="4" id="KW-0805">Transcription regulation</keyword>
<dbReference type="GO" id="GO:0017025">
    <property type="term" value="F:TBP-class protein binding"/>
    <property type="evidence" value="ECO:0007669"/>
    <property type="project" value="InterPro"/>
</dbReference>
<comment type="similarity">
    <text evidence="1">Belongs to the TFIIB family.</text>
</comment>
<sequence length="323" mass="34877">MMPSTELASTAPQSHLAGRLTVVCPDCRSRSSSLVQDFGTGDLVCMDCNAAVGDRLIESRSEWRPHVRRAQQIEDTKLFMSAARYALQGSSAPLPAVLERAKKSRTRSRAGDLQHEQSAERSVMQISALCAAMDVPRTIENAACEFYSRVEAGGLHRGKNSDAILATCVFLACRQQAEPRTFKEICALARVPRKDIGRTFKFLKEKLGAATAMSSDDLMARFCASLSLLSTAQECAILLNRMAKEHGSLAGKSPVSVAGACIYMASHLVGQPRDARIISHVAGVSEVTIKNSYKLLYADRALLLSPQVLTTDPAATPANLPVP</sequence>
<dbReference type="GO" id="GO:0006367">
    <property type="term" value="P:transcription initiation at RNA polymerase II promoter"/>
    <property type="evidence" value="ECO:0007669"/>
    <property type="project" value="TreeGrafter"/>
</dbReference>
<keyword evidence="5" id="KW-0804">Transcription</keyword>
<dbReference type="GO" id="GO:0097550">
    <property type="term" value="C:transcription preinitiation complex"/>
    <property type="evidence" value="ECO:0007669"/>
    <property type="project" value="TreeGrafter"/>
</dbReference>
<reference evidence="9" key="1">
    <citation type="submission" date="2022-07" db="EMBL/GenBank/DDBJ databases">
        <title>Phylogenomic reconstructions and comparative analyses of Kickxellomycotina fungi.</title>
        <authorList>
            <person name="Reynolds N.K."/>
            <person name="Stajich J.E."/>
            <person name="Barry K."/>
            <person name="Grigoriev I.V."/>
            <person name="Crous P."/>
            <person name="Smith M.E."/>
        </authorList>
    </citation>
    <scope>NUCLEOTIDE SEQUENCE</scope>
    <source>
        <strain evidence="9">IMI 214461</strain>
    </source>
</reference>
<name>A0A9W8EFJ6_9FUNG</name>
<evidence type="ECO:0000313" key="10">
    <source>
        <dbReference type="Proteomes" id="UP001150907"/>
    </source>
</evidence>
<dbReference type="GO" id="GO:0070897">
    <property type="term" value="P:transcription preinitiation complex assembly"/>
    <property type="evidence" value="ECO:0007669"/>
    <property type="project" value="InterPro"/>
</dbReference>
<dbReference type="Gene3D" id="2.20.25.10">
    <property type="match status" value="1"/>
</dbReference>
<dbReference type="InterPro" id="IPR036915">
    <property type="entry name" value="Cyclin-like_sf"/>
</dbReference>
<keyword evidence="7" id="KW-0479">Metal-binding</keyword>
<keyword evidence="10" id="KW-1185">Reference proteome</keyword>
<evidence type="ECO:0000256" key="6">
    <source>
        <dbReference type="ARBA" id="ARBA00031706"/>
    </source>
</evidence>
<dbReference type="PRINTS" id="PR00685">
    <property type="entry name" value="TIFACTORIIB"/>
</dbReference>
<dbReference type="SUPFAM" id="SSF47954">
    <property type="entry name" value="Cyclin-like"/>
    <property type="match status" value="2"/>
</dbReference>
<evidence type="ECO:0000256" key="5">
    <source>
        <dbReference type="ARBA" id="ARBA00023163"/>
    </source>
</evidence>
<dbReference type="SMART" id="SM00385">
    <property type="entry name" value="CYCLIN"/>
    <property type="match status" value="2"/>
</dbReference>
<evidence type="ECO:0000256" key="7">
    <source>
        <dbReference type="PROSITE-ProRule" id="PRU00469"/>
    </source>
</evidence>
<dbReference type="GO" id="GO:0005634">
    <property type="term" value="C:nucleus"/>
    <property type="evidence" value="ECO:0007669"/>
    <property type="project" value="TreeGrafter"/>
</dbReference>
<evidence type="ECO:0000313" key="9">
    <source>
        <dbReference type="EMBL" id="KAJ2003763.1"/>
    </source>
</evidence>
<dbReference type="PROSITE" id="PS00782">
    <property type="entry name" value="TFIIB"/>
    <property type="match status" value="2"/>
</dbReference>
<dbReference type="PANTHER" id="PTHR11618">
    <property type="entry name" value="TRANSCRIPTION INITIATION FACTOR IIB-RELATED"/>
    <property type="match status" value="1"/>
</dbReference>
<dbReference type="Pfam" id="PF08271">
    <property type="entry name" value="Zn_Ribbon_TF"/>
    <property type="match status" value="1"/>
</dbReference>
<dbReference type="OrthoDB" id="25790at2759"/>
<dbReference type="PROSITE" id="PS51134">
    <property type="entry name" value="ZF_TFIIB"/>
    <property type="match status" value="1"/>
</dbReference>
<keyword evidence="3" id="KW-0677">Repeat</keyword>
<dbReference type="InterPro" id="IPR023486">
    <property type="entry name" value="TFIIB_CS"/>
</dbReference>
<dbReference type="Proteomes" id="UP001150907">
    <property type="component" value="Unassembled WGS sequence"/>
</dbReference>
<dbReference type="InterPro" id="IPR013763">
    <property type="entry name" value="Cyclin-like_dom"/>
</dbReference>
<dbReference type="Pfam" id="PF00382">
    <property type="entry name" value="TFIIB"/>
    <property type="match status" value="2"/>
</dbReference>
<keyword evidence="7" id="KW-0862">Zinc</keyword>
<dbReference type="InterPro" id="IPR000812">
    <property type="entry name" value="TFIIB"/>
</dbReference>
<organism evidence="9 10">
    <name type="scientific">Coemansia thaxteri</name>
    <dbReference type="NCBI Taxonomy" id="2663907"/>
    <lineage>
        <taxon>Eukaryota</taxon>
        <taxon>Fungi</taxon>
        <taxon>Fungi incertae sedis</taxon>
        <taxon>Zoopagomycota</taxon>
        <taxon>Kickxellomycotina</taxon>
        <taxon>Kickxellomycetes</taxon>
        <taxon>Kickxellales</taxon>
        <taxon>Kickxellaceae</taxon>
        <taxon>Coemansia</taxon>
    </lineage>
</organism>
<dbReference type="PANTHER" id="PTHR11618:SF13">
    <property type="entry name" value="TRANSCRIPTION INITIATION FACTOR IIB"/>
    <property type="match status" value="1"/>
</dbReference>
<dbReference type="GO" id="GO:0016251">
    <property type="term" value="F:RNA polymerase II general transcription initiation factor activity"/>
    <property type="evidence" value="ECO:0007669"/>
    <property type="project" value="TreeGrafter"/>
</dbReference>
<dbReference type="AlphaFoldDB" id="A0A9W8EFJ6"/>
<evidence type="ECO:0000256" key="1">
    <source>
        <dbReference type="ARBA" id="ARBA00010857"/>
    </source>
</evidence>
<protein>
    <recommendedName>
        <fullName evidence="2">Transcription initiation factor IIB</fullName>
    </recommendedName>
    <alternativeName>
        <fullName evidence="6">General transcription factor TFIIB</fullName>
    </alternativeName>
</protein>
<dbReference type="Gene3D" id="1.10.472.10">
    <property type="entry name" value="Cyclin-like"/>
    <property type="match status" value="2"/>
</dbReference>
<feature type="domain" description="TFIIB-type" evidence="8">
    <location>
        <begin position="20"/>
        <end position="53"/>
    </location>
</feature>
<evidence type="ECO:0000259" key="8">
    <source>
        <dbReference type="PROSITE" id="PS51134"/>
    </source>
</evidence>
<dbReference type="InterPro" id="IPR013150">
    <property type="entry name" value="TFIIB_cyclin"/>
</dbReference>
<dbReference type="SUPFAM" id="SSF57783">
    <property type="entry name" value="Zinc beta-ribbon"/>
    <property type="match status" value="1"/>
</dbReference>
<dbReference type="CDD" id="cd20551">
    <property type="entry name" value="CYCLIN_TFIIB_rpt1"/>
    <property type="match status" value="1"/>
</dbReference>
<dbReference type="InterPro" id="IPR013137">
    <property type="entry name" value="Znf_TFIIB"/>
</dbReference>
<evidence type="ECO:0000256" key="2">
    <source>
        <dbReference type="ARBA" id="ARBA00013932"/>
    </source>
</evidence>
<proteinExistence type="inferred from homology"/>
<dbReference type="EMBL" id="JANBQF010000198">
    <property type="protein sequence ID" value="KAJ2003763.1"/>
    <property type="molecule type" value="Genomic_DNA"/>
</dbReference>
<comment type="caution">
    <text evidence="9">The sequence shown here is derived from an EMBL/GenBank/DDBJ whole genome shotgun (WGS) entry which is preliminary data.</text>
</comment>
<keyword evidence="7" id="KW-0863">Zinc-finger</keyword>
<accession>A0A9W8EFJ6</accession>
<dbReference type="GO" id="GO:0008270">
    <property type="term" value="F:zinc ion binding"/>
    <property type="evidence" value="ECO:0007669"/>
    <property type="project" value="UniProtKB-KW"/>
</dbReference>
<evidence type="ECO:0000256" key="4">
    <source>
        <dbReference type="ARBA" id="ARBA00023015"/>
    </source>
</evidence>
<gene>
    <name evidence="9" type="primary">SUA7_2</name>
    <name evidence="9" type="ORF">H4R26_002890</name>
</gene>
<evidence type="ECO:0000256" key="3">
    <source>
        <dbReference type="ARBA" id="ARBA00022737"/>
    </source>
</evidence>